<proteinExistence type="predicted"/>
<feature type="compositionally biased region" description="Basic and acidic residues" evidence="1">
    <location>
        <begin position="15"/>
        <end position="33"/>
    </location>
</feature>
<accession>A0ABV7PG53</accession>
<reference evidence="3" key="1">
    <citation type="journal article" date="2019" name="Int. J. Syst. Evol. Microbiol.">
        <title>The Global Catalogue of Microorganisms (GCM) 10K type strain sequencing project: providing services to taxonomists for standard genome sequencing and annotation.</title>
        <authorList>
            <consortium name="The Broad Institute Genomics Platform"/>
            <consortium name="The Broad Institute Genome Sequencing Center for Infectious Disease"/>
            <person name="Wu L."/>
            <person name="Ma J."/>
        </authorList>
    </citation>
    <scope>NUCLEOTIDE SEQUENCE [LARGE SCALE GENOMIC DNA]</scope>
    <source>
        <strain evidence="3">CCM 7480</strain>
    </source>
</reference>
<gene>
    <name evidence="2" type="ORF">ACFOPH_02495</name>
</gene>
<feature type="region of interest" description="Disordered" evidence="1">
    <location>
        <begin position="1"/>
        <end position="34"/>
    </location>
</feature>
<name>A0ABV7PG53_9BURK</name>
<comment type="caution">
    <text evidence="2">The sequence shown here is derived from an EMBL/GenBank/DDBJ whole genome shotgun (WGS) entry which is preliminary data.</text>
</comment>
<sequence length="49" mass="5539">MLAILEQQKNQTDPQKLKALKEEEENEMSRHQDAVAGVCRKICSGNPDN</sequence>
<evidence type="ECO:0000256" key="1">
    <source>
        <dbReference type="SAM" id="MobiDB-lite"/>
    </source>
</evidence>
<dbReference type="Proteomes" id="UP001595665">
    <property type="component" value="Unassembled WGS sequence"/>
</dbReference>
<evidence type="ECO:0000313" key="2">
    <source>
        <dbReference type="EMBL" id="MFC3457120.1"/>
    </source>
</evidence>
<dbReference type="EMBL" id="JBHRVV010000001">
    <property type="protein sequence ID" value="MFC3457120.1"/>
    <property type="molecule type" value="Genomic_DNA"/>
</dbReference>
<evidence type="ECO:0000313" key="3">
    <source>
        <dbReference type="Proteomes" id="UP001595665"/>
    </source>
</evidence>
<keyword evidence="3" id="KW-1185">Reference proteome</keyword>
<dbReference type="RefSeq" id="WP_312550672.1">
    <property type="nucleotide sequence ID" value="NZ_JBHRVV010000001.1"/>
</dbReference>
<protein>
    <submittedName>
        <fullName evidence="2">Uncharacterized protein</fullName>
    </submittedName>
</protein>
<organism evidence="2 3">
    <name type="scientific">Massilia haematophila</name>
    <dbReference type="NCBI Taxonomy" id="457923"/>
    <lineage>
        <taxon>Bacteria</taxon>
        <taxon>Pseudomonadati</taxon>
        <taxon>Pseudomonadota</taxon>
        <taxon>Betaproteobacteria</taxon>
        <taxon>Burkholderiales</taxon>
        <taxon>Oxalobacteraceae</taxon>
        <taxon>Telluria group</taxon>
        <taxon>Massilia</taxon>
    </lineage>
</organism>